<dbReference type="InterPro" id="IPR000914">
    <property type="entry name" value="SBP_5_dom"/>
</dbReference>
<comment type="subcellular location">
    <subcellularLocation>
        <location evidence="1">Periplasm</location>
    </subcellularLocation>
</comment>
<dbReference type="AlphaFoldDB" id="A0A2T6AWP1"/>
<evidence type="ECO:0000256" key="5">
    <source>
        <dbReference type="SAM" id="SignalP"/>
    </source>
</evidence>
<feature type="chain" id="PRO_5015629678" evidence="5">
    <location>
        <begin position="26"/>
        <end position="527"/>
    </location>
</feature>
<evidence type="ECO:0000256" key="2">
    <source>
        <dbReference type="ARBA" id="ARBA00005695"/>
    </source>
</evidence>
<dbReference type="Gene3D" id="3.90.76.10">
    <property type="entry name" value="Dipeptide-binding Protein, Domain 1"/>
    <property type="match status" value="1"/>
</dbReference>
<dbReference type="SUPFAM" id="SSF53850">
    <property type="entry name" value="Periplasmic binding protein-like II"/>
    <property type="match status" value="1"/>
</dbReference>
<dbReference type="PANTHER" id="PTHR30290:SF9">
    <property type="entry name" value="OLIGOPEPTIDE-BINDING PROTEIN APPA"/>
    <property type="match status" value="1"/>
</dbReference>
<keyword evidence="4 5" id="KW-0732">Signal</keyword>
<gene>
    <name evidence="7" type="ORF">C8N34_11061</name>
</gene>
<dbReference type="GO" id="GO:0015833">
    <property type="term" value="P:peptide transport"/>
    <property type="evidence" value="ECO:0007669"/>
    <property type="project" value="TreeGrafter"/>
</dbReference>
<keyword evidence="8" id="KW-1185">Reference proteome</keyword>
<reference evidence="7 8" key="1">
    <citation type="submission" date="2018-04" db="EMBL/GenBank/DDBJ databases">
        <title>Genomic Encyclopedia of Archaeal and Bacterial Type Strains, Phase II (KMG-II): from individual species to whole genera.</title>
        <authorList>
            <person name="Goeker M."/>
        </authorList>
    </citation>
    <scope>NUCLEOTIDE SEQUENCE [LARGE SCALE GENOMIC DNA]</scope>
    <source>
        <strain evidence="7 8">DSM 21823</strain>
    </source>
</reference>
<dbReference type="GO" id="GO:0043190">
    <property type="term" value="C:ATP-binding cassette (ABC) transporter complex"/>
    <property type="evidence" value="ECO:0007669"/>
    <property type="project" value="InterPro"/>
</dbReference>
<accession>A0A2T6AWP1</accession>
<dbReference type="OrthoDB" id="9803988at2"/>
<feature type="signal peptide" evidence="5">
    <location>
        <begin position="1"/>
        <end position="25"/>
    </location>
</feature>
<dbReference type="GO" id="GO:0030288">
    <property type="term" value="C:outer membrane-bounded periplasmic space"/>
    <property type="evidence" value="ECO:0007669"/>
    <property type="project" value="UniProtKB-ARBA"/>
</dbReference>
<organism evidence="7 8">
    <name type="scientific">Gemmobacter caeni</name>
    <dbReference type="NCBI Taxonomy" id="589035"/>
    <lineage>
        <taxon>Bacteria</taxon>
        <taxon>Pseudomonadati</taxon>
        <taxon>Pseudomonadota</taxon>
        <taxon>Alphaproteobacteria</taxon>
        <taxon>Rhodobacterales</taxon>
        <taxon>Paracoccaceae</taxon>
        <taxon>Gemmobacter</taxon>
    </lineage>
</organism>
<sequence length="527" mass="55994">MRLTRHRLLTATAFAGLTLGGPALADDLTIGLKSEPSSLDPQFHVLSPNMQVALSIFEALTTQDPTGAVKPLLAESWALASPTEWDFKLRPGVTFSDGSPLTAADVVFTFDRVAKVPNSPTAFTLFTRKIASVTALDDATVRITTTVPYPLLLVDIVNIPILSKTAASGPAPEGRTTTEMNRGEGLIGTGPFTFVSWQKGADLVLARNEHYWGTAPAWDRVVMRPMTNPAARAAALLAGDIDMMEDLPTASIADFRANKAVNVVSAPPARSIYIALDQERDDSPGIGGAGGKNPLKDKRVREALSLAIDRAAIVERIMGGAAVAAGSLGTGTMFGTSPAHVDAPRPDTERARALLAEAGWGNGFTITLGSPSGRYVNDARVSQTVAAMWSRIGVTTAVDAVAPPVYFKNRDALDYSAYLGSWGNNTAEIGTTLTAQLMTYDKAKGQGTANGGRYSNPELDRLLDEASGTMDDAARKALLEQADALAMEDYAILPLHFEVPSWALRSGLTYAARADQFTLPQFVTTEN</sequence>
<feature type="domain" description="Solute-binding protein family 5" evidence="6">
    <location>
        <begin position="69"/>
        <end position="431"/>
    </location>
</feature>
<dbReference type="Gene3D" id="3.10.105.10">
    <property type="entry name" value="Dipeptide-binding Protein, Domain 3"/>
    <property type="match status" value="1"/>
</dbReference>
<dbReference type="InterPro" id="IPR030678">
    <property type="entry name" value="Peptide/Ni-bd"/>
</dbReference>
<proteinExistence type="inferred from homology"/>
<evidence type="ECO:0000313" key="7">
    <source>
        <dbReference type="EMBL" id="PTX48201.1"/>
    </source>
</evidence>
<evidence type="ECO:0000256" key="4">
    <source>
        <dbReference type="ARBA" id="ARBA00022729"/>
    </source>
</evidence>
<dbReference type="InterPro" id="IPR039424">
    <property type="entry name" value="SBP_5"/>
</dbReference>
<dbReference type="EMBL" id="QBKP01000010">
    <property type="protein sequence ID" value="PTX48201.1"/>
    <property type="molecule type" value="Genomic_DNA"/>
</dbReference>
<evidence type="ECO:0000256" key="1">
    <source>
        <dbReference type="ARBA" id="ARBA00004418"/>
    </source>
</evidence>
<dbReference type="Pfam" id="PF00496">
    <property type="entry name" value="SBP_bac_5"/>
    <property type="match status" value="1"/>
</dbReference>
<name>A0A2T6AWP1_9RHOB</name>
<protein>
    <submittedName>
        <fullName evidence="7">Peptide/nickel transport system substrate-binding protein</fullName>
    </submittedName>
</protein>
<dbReference type="Proteomes" id="UP000244224">
    <property type="component" value="Unassembled WGS sequence"/>
</dbReference>
<dbReference type="GO" id="GO:1904680">
    <property type="term" value="F:peptide transmembrane transporter activity"/>
    <property type="evidence" value="ECO:0007669"/>
    <property type="project" value="TreeGrafter"/>
</dbReference>
<dbReference type="Gene3D" id="3.40.190.10">
    <property type="entry name" value="Periplasmic binding protein-like II"/>
    <property type="match status" value="1"/>
</dbReference>
<evidence type="ECO:0000256" key="3">
    <source>
        <dbReference type="ARBA" id="ARBA00022448"/>
    </source>
</evidence>
<keyword evidence="3" id="KW-0813">Transport</keyword>
<dbReference type="CDD" id="cd08498">
    <property type="entry name" value="PBP2_NikA_DppA_OppA_like_2"/>
    <property type="match status" value="1"/>
</dbReference>
<comment type="similarity">
    <text evidence="2">Belongs to the bacterial solute-binding protein 5 family.</text>
</comment>
<evidence type="ECO:0000259" key="6">
    <source>
        <dbReference type="Pfam" id="PF00496"/>
    </source>
</evidence>
<comment type="caution">
    <text evidence="7">The sequence shown here is derived from an EMBL/GenBank/DDBJ whole genome shotgun (WGS) entry which is preliminary data.</text>
</comment>
<evidence type="ECO:0000313" key="8">
    <source>
        <dbReference type="Proteomes" id="UP000244224"/>
    </source>
</evidence>
<dbReference type="PANTHER" id="PTHR30290">
    <property type="entry name" value="PERIPLASMIC BINDING COMPONENT OF ABC TRANSPORTER"/>
    <property type="match status" value="1"/>
</dbReference>
<dbReference type="RefSeq" id="WP_108129578.1">
    <property type="nucleotide sequence ID" value="NZ_QBKP01000010.1"/>
</dbReference>
<dbReference type="PIRSF" id="PIRSF002741">
    <property type="entry name" value="MppA"/>
    <property type="match status" value="1"/>
</dbReference>